<dbReference type="GO" id="GO:0140268">
    <property type="term" value="C:endoplasmic reticulum-plasma membrane contact site"/>
    <property type="evidence" value="ECO:0007669"/>
    <property type="project" value="TreeGrafter"/>
</dbReference>
<dbReference type="OrthoDB" id="2162691at2759"/>
<evidence type="ECO:0000256" key="1">
    <source>
        <dbReference type="ARBA" id="ARBA00004167"/>
    </source>
</evidence>
<dbReference type="InterPro" id="IPR004182">
    <property type="entry name" value="GRAM"/>
</dbReference>
<evidence type="ECO:0000256" key="5">
    <source>
        <dbReference type="ARBA" id="ARBA00023136"/>
    </source>
</evidence>
<evidence type="ECO:0000256" key="6">
    <source>
        <dbReference type="SAM" id="MobiDB-lite"/>
    </source>
</evidence>
<keyword evidence="10" id="KW-1185">Reference proteome</keyword>
<name>A0A8H7Z8Z2_9ASCO</name>
<dbReference type="AlphaFoldDB" id="A0A8H7Z8Z2"/>
<dbReference type="PROSITE" id="PS51778">
    <property type="entry name" value="VAST"/>
    <property type="match status" value="1"/>
</dbReference>
<keyword evidence="4 7" id="KW-1133">Transmembrane helix</keyword>
<reference evidence="9 10" key="1">
    <citation type="submission" date="2020-12" db="EMBL/GenBank/DDBJ databases">
        <title>Effect of drift, selection, and recombination on the evolution of hybrid genomes in Candida yeast pathogens.</title>
        <authorList>
            <person name="Mixao V."/>
            <person name="Ksiezopolska E."/>
            <person name="Saus E."/>
            <person name="Boekhout T."/>
            <person name="Gacser A."/>
            <person name="Gabaldon T."/>
        </authorList>
    </citation>
    <scope>NUCLEOTIDE SEQUENCE [LARGE SCALE GENOMIC DNA]</scope>
    <source>
        <strain evidence="9 10">BP57</strain>
    </source>
</reference>
<dbReference type="GO" id="GO:0032934">
    <property type="term" value="F:sterol binding"/>
    <property type="evidence" value="ECO:0007669"/>
    <property type="project" value="TreeGrafter"/>
</dbReference>
<gene>
    <name evidence="9" type="ORF">I9W82_005097</name>
</gene>
<feature type="compositionally biased region" description="Acidic residues" evidence="6">
    <location>
        <begin position="605"/>
        <end position="638"/>
    </location>
</feature>
<dbReference type="GO" id="GO:0032366">
    <property type="term" value="P:intracellular sterol transport"/>
    <property type="evidence" value="ECO:0007669"/>
    <property type="project" value="TreeGrafter"/>
</dbReference>
<evidence type="ECO:0000256" key="4">
    <source>
        <dbReference type="ARBA" id="ARBA00022989"/>
    </source>
</evidence>
<feature type="compositionally biased region" description="Polar residues" evidence="6">
    <location>
        <begin position="403"/>
        <end position="431"/>
    </location>
</feature>
<dbReference type="PANTHER" id="PTHR23319:SF36">
    <property type="entry name" value="MEMBRANE-ANCHORED LIPID-BINDING PROTEIN LAM4-RELATED"/>
    <property type="match status" value="1"/>
</dbReference>
<feature type="compositionally biased region" description="Polar residues" evidence="6">
    <location>
        <begin position="71"/>
        <end position="97"/>
    </location>
</feature>
<feature type="compositionally biased region" description="Basic and acidic residues" evidence="6">
    <location>
        <begin position="881"/>
        <end position="893"/>
    </location>
</feature>
<evidence type="ECO:0000259" key="8">
    <source>
        <dbReference type="PROSITE" id="PS51778"/>
    </source>
</evidence>
<comment type="subcellular location">
    <subcellularLocation>
        <location evidence="1">Membrane</location>
        <topology evidence="1">Single-pass membrane protein</topology>
    </subcellularLocation>
</comment>
<dbReference type="Pfam" id="PF16016">
    <property type="entry name" value="VASt"/>
    <property type="match status" value="1"/>
</dbReference>
<feature type="region of interest" description="Disordered" evidence="6">
    <location>
        <begin position="585"/>
        <end position="691"/>
    </location>
</feature>
<feature type="compositionally biased region" description="Basic residues" evidence="6">
    <location>
        <begin position="1"/>
        <end position="11"/>
    </location>
</feature>
<evidence type="ECO:0000313" key="10">
    <source>
        <dbReference type="Proteomes" id="UP000669133"/>
    </source>
</evidence>
<dbReference type="GO" id="GO:0005739">
    <property type="term" value="C:mitochondrion"/>
    <property type="evidence" value="ECO:0007669"/>
    <property type="project" value="TreeGrafter"/>
</dbReference>
<protein>
    <recommendedName>
        <fullName evidence="8">VASt domain-containing protein</fullName>
    </recommendedName>
</protein>
<dbReference type="GO" id="GO:0005789">
    <property type="term" value="C:endoplasmic reticulum membrane"/>
    <property type="evidence" value="ECO:0007669"/>
    <property type="project" value="TreeGrafter"/>
</dbReference>
<dbReference type="GeneID" id="93653726"/>
<evidence type="ECO:0000256" key="7">
    <source>
        <dbReference type="SAM" id="Phobius"/>
    </source>
</evidence>
<dbReference type="InterPro" id="IPR011993">
    <property type="entry name" value="PH-like_dom_sf"/>
</dbReference>
<keyword evidence="5 7" id="KW-0472">Membrane</keyword>
<feature type="region of interest" description="Disordered" evidence="6">
    <location>
        <begin position="274"/>
        <end position="305"/>
    </location>
</feature>
<feature type="region of interest" description="Disordered" evidence="6">
    <location>
        <begin position="858"/>
        <end position="898"/>
    </location>
</feature>
<dbReference type="SMART" id="SM00568">
    <property type="entry name" value="GRAM"/>
    <property type="match status" value="1"/>
</dbReference>
<dbReference type="EMBL" id="JAEOAQ010000007">
    <property type="protein sequence ID" value="KAG5417463.1"/>
    <property type="molecule type" value="Genomic_DNA"/>
</dbReference>
<feature type="transmembrane region" description="Helical" evidence="7">
    <location>
        <begin position="925"/>
        <end position="942"/>
    </location>
</feature>
<feature type="region of interest" description="Disordered" evidence="6">
    <location>
        <begin position="181"/>
        <end position="225"/>
    </location>
</feature>
<dbReference type="InterPro" id="IPR051482">
    <property type="entry name" value="Cholesterol_transport"/>
</dbReference>
<feature type="compositionally biased region" description="Polar residues" evidence="6">
    <location>
        <begin position="359"/>
        <end position="380"/>
    </location>
</feature>
<dbReference type="Proteomes" id="UP000669133">
    <property type="component" value="Unassembled WGS sequence"/>
</dbReference>
<feature type="compositionally biased region" description="Low complexity" evidence="6">
    <location>
        <begin position="15"/>
        <end position="30"/>
    </location>
</feature>
<dbReference type="Pfam" id="PF02893">
    <property type="entry name" value="GRAM"/>
    <property type="match status" value="1"/>
</dbReference>
<dbReference type="GO" id="GO:0005886">
    <property type="term" value="C:plasma membrane"/>
    <property type="evidence" value="ECO:0007669"/>
    <property type="project" value="TreeGrafter"/>
</dbReference>
<feature type="compositionally biased region" description="Polar residues" evidence="6">
    <location>
        <begin position="593"/>
        <end position="604"/>
    </location>
</feature>
<dbReference type="CDD" id="cd13220">
    <property type="entry name" value="PH-GRAM_GRAMDC"/>
    <property type="match status" value="1"/>
</dbReference>
<feature type="region of interest" description="Disordered" evidence="6">
    <location>
        <begin position="343"/>
        <end position="435"/>
    </location>
</feature>
<comment type="caution">
    <text evidence="9">The sequence shown here is derived from an EMBL/GenBank/DDBJ whole genome shotgun (WGS) entry which is preliminary data.</text>
</comment>
<keyword evidence="3 7" id="KW-0812">Transmembrane</keyword>
<feature type="compositionally biased region" description="Basic and acidic residues" evidence="6">
    <location>
        <begin position="639"/>
        <end position="653"/>
    </location>
</feature>
<feature type="compositionally biased region" description="Polar residues" evidence="6">
    <location>
        <begin position="283"/>
        <end position="298"/>
    </location>
</feature>
<feature type="compositionally biased region" description="Low complexity" evidence="6">
    <location>
        <begin position="195"/>
        <end position="209"/>
    </location>
</feature>
<feature type="region of interest" description="Disordered" evidence="6">
    <location>
        <begin position="1"/>
        <end position="133"/>
    </location>
</feature>
<dbReference type="PANTHER" id="PTHR23319">
    <property type="entry name" value="GRAM DOMAIN CONTAINING 1B, ISOFORM E"/>
    <property type="match status" value="1"/>
</dbReference>
<dbReference type="GO" id="GO:0120015">
    <property type="term" value="F:sterol transfer activity"/>
    <property type="evidence" value="ECO:0007669"/>
    <property type="project" value="TreeGrafter"/>
</dbReference>
<accession>A0A8H7Z8Z2</accession>
<dbReference type="InterPro" id="IPR031968">
    <property type="entry name" value="VASt"/>
</dbReference>
<evidence type="ECO:0000256" key="3">
    <source>
        <dbReference type="ARBA" id="ARBA00022692"/>
    </source>
</evidence>
<dbReference type="GO" id="GO:0032541">
    <property type="term" value="C:cortical endoplasmic reticulum"/>
    <property type="evidence" value="ECO:0007669"/>
    <property type="project" value="TreeGrafter"/>
</dbReference>
<feature type="domain" description="VASt" evidence="8">
    <location>
        <begin position="693"/>
        <end position="862"/>
    </location>
</feature>
<evidence type="ECO:0000256" key="2">
    <source>
        <dbReference type="ARBA" id="ARBA00006582"/>
    </source>
</evidence>
<comment type="similarity">
    <text evidence="2">Belongs to the YSP2 family.</text>
</comment>
<proteinExistence type="inferred from homology"/>
<dbReference type="Gene3D" id="2.30.29.30">
    <property type="entry name" value="Pleckstrin-homology domain (PH domain)/Phosphotyrosine-binding domain (PTB)"/>
    <property type="match status" value="1"/>
</dbReference>
<evidence type="ECO:0000313" key="9">
    <source>
        <dbReference type="EMBL" id="KAG5417463.1"/>
    </source>
</evidence>
<organism evidence="9 10">
    <name type="scientific">Candida metapsilosis</name>
    <dbReference type="NCBI Taxonomy" id="273372"/>
    <lineage>
        <taxon>Eukaryota</taxon>
        <taxon>Fungi</taxon>
        <taxon>Dikarya</taxon>
        <taxon>Ascomycota</taxon>
        <taxon>Saccharomycotina</taxon>
        <taxon>Pichiomycetes</taxon>
        <taxon>Debaryomycetaceae</taxon>
        <taxon>Candida/Lodderomyces clade</taxon>
        <taxon>Candida</taxon>
    </lineage>
</organism>
<dbReference type="RefSeq" id="XP_067546579.1">
    <property type="nucleotide sequence ID" value="XM_067694238.1"/>
</dbReference>
<sequence>MGLLPRRRKKHSDSESNNHSPSSPKSNKSNSELKRKGSNKRRHRFSDLLSNPSSRGSIDCASIGSGPSILRMSSKTRTARRVSSPTRPYNDSFNSASVPRPTSPSFRTQHPQQHVPQHHPQHVPQHQSNSRQVTPQIIAPVDDDEEEEEDSLLDYGENVIDASQDPAIAVKVIRQESRTGTLGSKWSHLQAPPHVDSSNSADSSLNNVSPSKSLTNDSRTKGESGGFISSLLAAASNKMSNLQDSEEKDKKKEHSFASRLDNFIKSVKHDDETFLSPHHHQSDSVSMVASNSGTQHVSTDGEHDAAQSVQFEPVRESPLNSMGNGDLSLADFENNQVQAVKSIPSQVSNEGGSGIKRTMSPSQLNRNLPSANQLQVTSNGMDVKRVQRTSTNGGSVPPRERSQSNGRASVAQSNAVSPNPTNGESQAQNKTMDQDRLVYESGSETEELDNVIDYDIKIEHASKKRNKEFHHAFKKLPKSEKLIDDFSCALSKDILVQGKMYLSDHYVCFNSNILGWVKHIIIPLQEVIQIEKKTTAGLFPNGMVIKTLHQKYTFASIIGRDSAFKLITNVWHRLLLEKSNIDPKQLGKKAQNGAKNSNGTSENQSDSDDGNTSDDENSDGSDDADDETSLEDGDEEGEKEGNNGEGAKSDEGNSGKNGAGDDSGDSNGGFNGFPIVGPATHAPTETGYSKSSDETFIAEDIIKAPPGVVYLLLFGSDTSHFVRVLKDQKNFDIDESGLHGLTNDNKNRHYTYIKPLGGAIGPKQTKCLLDDDLIEYDPEKFYEVVQTTQTPDVPSGNSFKVKTKIFLSWAQNNQTKIWVASSIEWSGKSWIKGAIEKGTIDGQKDSMKDMIETLGTILSEGSGKKDGNGGSTKKKSNRSRRNTEKKEKPEGKPVEQQPKTIMEQISALANSIGESVPLSIMDSTIMGFIIMFFTFIVVYIITNKFLSLFSSRGGSQEAMRAKVYCDAEREVWQWIISRSELKLDAMAQMNGSQN</sequence>